<dbReference type="Proteomes" id="UP000012317">
    <property type="component" value="Unassembled WGS sequence"/>
</dbReference>
<dbReference type="Gene3D" id="2.40.128.130">
    <property type="entry name" value="Autotransporter beta-domain"/>
    <property type="match status" value="1"/>
</dbReference>
<comment type="caution">
    <text evidence="1">The sequence shown here is derived from an EMBL/GenBank/DDBJ whole genome shotgun (WGS) entry which is preliminary data.</text>
</comment>
<dbReference type="RefSeq" id="WP_003439039.1">
    <property type="nucleotide sequence ID" value="NZ_APLF01000005.1"/>
</dbReference>
<evidence type="ECO:0000313" key="2">
    <source>
        <dbReference type="Proteomes" id="UP000012317"/>
    </source>
</evidence>
<protein>
    <submittedName>
        <fullName evidence="1">Uncharacterized protein</fullName>
    </submittedName>
</protein>
<dbReference type="eggNOG" id="COG3637">
    <property type="taxonomic scope" value="Bacteria"/>
</dbReference>
<dbReference type="EMBL" id="APLF01000005">
    <property type="protein sequence ID" value="EMY81621.1"/>
    <property type="molecule type" value="Genomic_DNA"/>
</dbReference>
<dbReference type="InterPro" id="IPR036709">
    <property type="entry name" value="Autotransporte_beta_dom_sf"/>
</dbReference>
<dbReference type="AlphaFoldDB" id="N1WMV3"/>
<accession>N1WMV3</accession>
<keyword evidence="2" id="KW-1185">Reference proteome</keyword>
<dbReference type="SUPFAM" id="SSF56925">
    <property type="entry name" value="OMPA-like"/>
    <property type="match status" value="1"/>
</dbReference>
<name>N1WMV3_9FLAO</name>
<proteinExistence type="predicted"/>
<gene>
    <name evidence="1" type="ORF">pgond44_07210</name>
</gene>
<sequence length="218" mass="24371">MKTSITLLLILFTSIISGQDDKEQFSIEKGTWSIEADFSINSRNNDFFNPTFSSDSKFFNFSVSPKIGYAISKNLILGLGLGYGYSKSEDENENQQILRTTTSTSNSFGISPFVKKFFPISEKVAFHLQGETRFAFGKNTFENSDNSERESRNESFFVGIRPGINLSLTKNILLQANFGSFGYNYISGEVDDIQSQETNSLSFNLGSSSFIFGMIILL</sequence>
<dbReference type="STRING" id="1189619.pgond44_07210"/>
<reference evidence="1 2" key="1">
    <citation type="journal article" date="2014" name="Genome Biol. Evol.">
        <title>Extensive gene acquisition in the extremely psychrophilic bacterial species Psychroflexus torquis and the link to sea-ice ecosystem specialism.</title>
        <authorList>
            <person name="Feng S."/>
            <person name="Powell S.M."/>
            <person name="Wilson R."/>
            <person name="Bowman J.P."/>
        </authorList>
    </citation>
    <scope>NUCLEOTIDE SEQUENCE [LARGE SCALE GENOMIC DNA]</scope>
    <source>
        <strain evidence="1 2">ACAM 44</strain>
    </source>
</reference>
<organism evidence="1 2">
    <name type="scientific">Psychroflexus gondwanensis ACAM 44</name>
    <dbReference type="NCBI Taxonomy" id="1189619"/>
    <lineage>
        <taxon>Bacteria</taxon>
        <taxon>Pseudomonadati</taxon>
        <taxon>Bacteroidota</taxon>
        <taxon>Flavobacteriia</taxon>
        <taxon>Flavobacteriales</taxon>
        <taxon>Flavobacteriaceae</taxon>
        <taxon>Psychroflexus</taxon>
    </lineage>
</organism>
<evidence type="ECO:0000313" key="1">
    <source>
        <dbReference type="EMBL" id="EMY81621.1"/>
    </source>
</evidence>
<dbReference type="InterPro" id="IPR011250">
    <property type="entry name" value="OMP/PagP_B-barrel"/>
</dbReference>